<feature type="transmembrane region" description="Helical" evidence="5">
    <location>
        <begin position="259"/>
        <end position="279"/>
    </location>
</feature>
<dbReference type="eggNOG" id="COG2211">
    <property type="taxonomic scope" value="Bacteria"/>
</dbReference>
<keyword evidence="3 5" id="KW-1133">Transmembrane helix</keyword>
<dbReference type="InterPro" id="IPR018043">
    <property type="entry name" value="Na/Gal_symport_CS"/>
</dbReference>
<dbReference type="PANTHER" id="PTHR23528:SF1">
    <property type="entry name" value="MAJOR FACILITATOR SUPERFAMILY (MFS) PROFILE DOMAIN-CONTAINING PROTEIN"/>
    <property type="match status" value="1"/>
</dbReference>
<dbReference type="PANTHER" id="PTHR23528">
    <property type="match status" value="1"/>
</dbReference>
<dbReference type="KEGG" id="kra:Krad_2534"/>
<dbReference type="OrthoDB" id="7584869at2"/>
<feature type="transmembrane region" description="Helical" evidence="5">
    <location>
        <begin position="329"/>
        <end position="348"/>
    </location>
</feature>
<evidence type="ECO:0000256" key="5">
    <source>
        <dbReference type="SAM" id="Phobius"/>
    </source>
</evidence>
<keyword evidence="8" id="KW-1185">Reference proteome</keyword>
<dbReference type="InterPro" id="IPR020846">
    <property type="entry name" value="MFS_dom"/>
</dbReference>
<feature type="transmembrane region" description="Helical" evidence="5">
    <location>
        <begin position="421"/>
        <end position="440"/>
    </location>
</feature>
<evidence type="ECO:0000259" key="6">
    <source>
        <dbReference type="PROSITE" id="PS50850"/>
    </source>
</evidence>
<evidence type="ECO:0000256" key="4">
    <source>
        <dbReference type="ARBA" id="ARBA00023136"/>
    </source>
</evidence>
<dbReference type="Proteomes" id="UP000001116">
    <property type="component" value="Chromosome"/>
</dbReference>
<dbReference type="GO" id="GO:0005886">
    <property type="term" value="C:plasma membrane"/>
    <property type="evidence" value="ECO:0007669"/>
    <property type="project" value="UniProtKB-SubCell"/>
</dbReference>
<dbReference type="PROSITE" id="PS50850">
    <property type="entry name" value="MFS"/>
    <property type="match status" value="1"/>
</dbReference>
<evidence type="ECO:0000256" key="3">
    <source>
        <dbReference type="ARBA" id="ARBA00022989"/>
    </source>
</evidence>
<dbReference type="HOGENOM" id="CLU_040011_1_1_11"/>
<evidence type="ECO:0000313" key="7">
    <source>
        <dbReference type="EMBL" id="ABS04009.1"/>
    </source>
</evidence>
<evidence type="ECO:0000256" key="2">
    <source>
        <dbReference type="ARBA" id="ARBA00022692"/>
    </source>
</evidence>
<feature type="transmembrane region" description="Helical" evidence="5">
    <location>
        <begin position="147"/>
        <end position="168"/>
    </location>
</feature>
<feature type="transmembrane region" description="Helical" evidence="5">
    <location>
        <begin position="121"/>
        <end position="141"/>
    </location>
</feature>
<accession>A6WB20</accession>
<reference evidence="8" key="1">
    <citation type="journal article" date="2008" name="PLoS ONE">
        <title>Survival in nuclear waste, extreme resistance, and potential applications gleaned from the genome sequence of Kineococcus radiotolerans SRS30216.</title>
        <authorList>
            <person name="Bagwell C.E."/>
            <person name="Bhat S."/>
            <person name="Hawkins G.M."/>
            <person name="Smith B.W."/>
            <person name="Biswas T."/>
            <person name="Hoover T.R."/>
            <person name="Saunders E."/>
            <person name="Han C.S."/>
            <person name="Tsodikov O.V."/>
            <person name="Shimkets L.J."/>
        </authorList>
    </citation>
    <scope>NUCLEOTIDE SEQUENCE [LARGE SCALE GENOMIC DNA]</scope>
    <source>
        <strain evidence="8">ATCC BAA-149 / DSM 14245 / SRS30216</strain>
    </source>
</reference>
<proteinExistence type="predicted"/>
<gene>
    <name evidence="7" type="ordered locus">Krad_2534</name>
</gene>
<sequence>MRRRPANPAVPLDPATEASLDLTGANLITDDQVSASASAPTRRVGAGFTAVYTFTYFGFFLVLFMPALFSLAYKIQMMDPANKESGLGVVVGVGSLVSLVAGPIFGVISDATRLRWGRRRPFLVAGLLLSALSALIVATASNLAIVLLGWIVAQLGGSAISAALNPALPEHVPPAQRGKIGALSGVASSVAGVGATLLGSFLTGNLLLLFLLPSVVLAVGVALWLIVIPDAPAPAEMPRPSPASVLRALVFDPRRHRDFAWVWLGKFCLQIGIAFFGTYQLYFLLERLGYSAEVAGRQLAAVGGLSLVVTMIFTLGGGYLSDRLRRRKAFLYVAAFLVATGLVVASLAPNFLVYAIGGLILGAGTGAFNSVDLALAADVLPSQSEGGKWMSIYYLSGSLAGAIGPIVAPLVLAIGAGGANYTVLFAAGGVISLGAIITASQVKGAR</sequence>
<feature type="transmembrane region" description="Helical" evidence="5">
    <location>
        <begin position="50"/>
        <end position="73"/>
    </location>
</feature>
<dbReference type="InterPro" id="IPR011701">
    <property type="entry name" value="MFS"/>
</dbReference>
<organism evidence="7 8">
    <name type="scientific">Kineococcus radiotolerans (strain ATCC BAA-149 / DSM 14245 / SRS30216)</name>
    <dbReference type="NCBI Taxonomy" id="266940"/>
    <lineage>
        <taxon>Bacteria</taxon>
        <taxon>Bacillati</taxon>
        <taxon>Actinomycetota</taxon>
        <taxon>Actinomycetes</taxon>
        <taxon>Kineosporiales</taxon>
        <taxon>Kineosporiaceae</taxon>
        <taxon>Kineococcus</taxon>
    </lineage>
</organism>
<dbReference type="Gene3D" id="1.20.1250.20">
    <property type="entry name" value="MFS general substrate transporter like domains"/>
    <property type="match status" value="2"/>
</dbReference>
<dbReference type="GO" id="GO:0022857">
    <property type="term" value="F:transmembrane transporter activity"/>
    <property type="evidence" value="ECO:0007669"/>
    <property type="project" value="InterPro"/>
</dbReference>
<feature type="transmembrane region" description="Helical" evidence="5">
    <location>
        <begin position="85"/>
        <end position="109"/>
    </location>
</feature>
<keyword evidence="2 5" id="KW-0812">Transmembrane</keyword>
<feature type="transmembrane region" description="Helical" evidence="5">
    <location>
        <begin position="354"/>
        <end position="380"/>
    </location>
</feature>
<feature type="transmembrane region" description="Helical" evidence="5">
    <location>
        <begin position="299"/>
        <end position="320"/>
    </location>
</feature>
<feature type="domain" description="Major facilitator superfamily (MFS) profile" evidence="6">
    <location>
        <begin position="51"/>
        <end position="446"/>
    </location>
</feature>
<evidence type="ECO:0000256" key="1">
    <source>
        <dbReference type="ARBA" id="ARBA00004651"/>
    </source>
</evidence>
<name>A6WB20_KINRD</name>
<dbReference type="InterPro" id="IPR036259">
    <property type="entry name" value="MFS_trans_sf"/>
</dbReference>
<dbReference type="CDD" id="cd06174">
    <property type="entry name" value="MFS"/>
    <property type="match status" value="1"/>
</dbReference>
<comment type="subcellular location">
    <subcellularLocation>
        <location evidence="1">Cell membrane</location>
        <topology evidence="1">Multi-pass membrane protein</topology>
    </subcellularLocation>
</comment>
<feature type="transmembrane region" description="Helical" evidence="5">
    <location>
        <begin position="207"/>
        <end position="227"/>
    </location>
</feature>
<dbReference type="PROSITE" id="PS00872">
    <property type="entry name" value="NA_GALACTOSIDE_SYMP"/>
    <property type="match status" value="1"/>
</dbReference>
<feature type="transmembrane region" description="Helical" evidence="5">
    <location>
        <begin position="180"/>
        <end position="201"/>
    </location>
</feature>
<dbReference type="Pfam" id="PF07690">
    <property type="entry name" value="MFS_1"/>
    <property type="match status" value="1"/>
</dbReference>
<dbReference type="EMBL" id="CP000750">
    <property type="protein sequence ID" value="ABS04009.1"/>
    <property type="molecule type" value="Genomic_DNA"/>
</dbReference>
<dbReference type="AlphaFoldDB" id="A6WB20"/>
<dbReference type="SUPFAM" id="SSF103473">
    <property type="entry name" value="MFS general substrate transporter"/>
    <property type="match status" value="1"/>
</dbReference>
<dbReference type="STRING" id="266940.Krad_2534"/>
<dbReference type="GO" id="GO:0006814">
    <property type="term" value="P:sodium ion transport"/>
    <property type="evidence" value="ECO:0007669"/>
    <property type="project" value="InterPro"/>
</dbReference>
<protein>
    <submittedName>
        <fullName evidence="7">Major facilitator superfamily MFS_1</fullName>
    </submittedName>
</protein>
<evidence type="ECO:0000313" key="8">
    <source>
        <dbReference type="Proteomes" id="UP000001116"/>
    </source>
</evidence>
<keyword evidence="4 5" id="KW-0472">Membrane</keyword>
<dbReference type="RefSeq" id="WP_012087765.1">
    <property type="nucleotide sequence ID" value="NC_009664.2"/>
</dbReference>
<feature type="transmembrane region" description="Helical" evidence="5">
    <location>
        <begin position="392"/>
        <end position="415"/>
    </location>
</feature>